<protein>
    <submittedName>
        <fullName evidence="4">Glycosyl transferase group 1</fullName>
    </submittedName>
</protein>
<dbReference type="GO" id="GO:0016757">
    <property type="term" value="F:glycosyltransferase activity"/>
    <property type="evidence" value="ECO:0007669"/>
    <property type="project" value="InterPro"/>
</dbReference>
<evidence type="ECO:0000313" key="4">
    <source>
        <dbReference type="EMBL" id="KKS86346.1"/>
    </source>
</evidence>
<dbReference type="Pfam" id="PF13439">
    <property type="entry name" value="Glyco_transf_4"/>
    <property type="match status" value="1"/>
</dbReference>
<evidence type="ECO:0000313" key="5">
    <source>
        <dbReference type="Proteomes" id="UP000034543"/>
    </source>
</evidence>
<dbReference type="InterPro" id="IPR028098">
    <property type="entry name" value="Glyco_trans_4-like_N"/>
</dbReference>
<keyword evidence="1 4" id="KW-0808">Transferase</keyword>
<reference evidence="4 5" key="1">
    <citation type="journal article" date="2015" name="Nature">
        <title>rRNA introns, odd ribosomes, and small enigmatic genomes across a large radiation of phyla.</title>
        <authorList>
            <person name="Brown C.T."/>
            <person name="Hug L.A."/>
            <person name="Thomas B.C."/>
            <person name="Sharon I."/>
            <person name="Castelle C.J."/>
            <person name="Singh A."/>
            <person name="Wilkins M.J."/>
            <person name="Williams K.H."/>
            <person name="Banfield J.F."/>
        </authorList>
    </citation>
    <scope>NUCLEOTIDE SEQUENCE [LARGE SCALE GENOMIC DNA]</scope>
</reference>
<dbReference type="Proteomes" id="UP000034543">
    <property type="component" value="Unassembled WGS sequence"/>
</dbReference>
<dbReference type="CDD" id="cd03809">
    <property type="entry name" value="GT4_MtfB-like"/>
    <property type="match status" value="1"/>
</dbReference>
<evidence type="ECO:0000259" key="2">
    <source>
        <dbReference type="Pfam" id="PF00534"/>
    </source>
</evidence>
<dbReference type="PANTHER" id="PTHR46401:SF2">
    <property type="entry name" value="GLYCOSYLTRANSFERASE WBBK-RELATED"/>
    <property type="match status" value="1"/>
</dbReference>
<dbReference type="Pfam" id="PF00534">
    <property type="entry name" value="Glycos_transf_1"/>
    <property type="match status" value="1"/>
</dbReference>
<accession>A0A0G1ETD6</accession>
<dbReference type="EMBL" id="LCFB01000001">
    <property type="protein sequence ID" value="KKS86346.1"/>
    <property type="molecule type" value="Genomic_DNA"/>
</dbReference>
<dbReference type="GO" id="GO:0009103">
    <property type="term" value="P:lipopolysaccharide biosynthetic process"/>
    <property type="evidence" value="ECO:0007669"/>
    <property type="project" value="TreeGrafter"/>
</dbReference>
<feature type="domain" description="Glycosyltransferase subfamily 4-like N-terminal" evidence="3">
    <location>
        <begin position="51"/>
        <end position="141"/>
    </location>
</feature>
<feature type="domain" description="Glycosyl transferase family 1" evidence="2">
    <location>
        <begin position="159"/>
        <end position="313"/>
    </location>
</feature>
<sequence length="350" mass="39245">MYETKLRVALVKPVLSGHLPRGTGTYARELGKALKLQGITVVSAIANRLPEDVDIYHFPYFDPFFLTLPWFRRKKTVLTIHDLIPLRFPNEFPVGIKGTIIWLMQRTLAQHVSAVITDSESSRADIEEFMYIKKSKIAVVYLAAAQNFSAPVTTSRRNQIRQQFGLPEKFGLFVGDVNWNKNLPRIIATMKKVTLPLVVVSQSYSTIPKNSYHPWEQSLHEAQQAAQGFTNLMVLKNIDASELTALYKLASFLIYPSLYEGFGLPVVEAYAAGCPVITSNRGSLKEITGNAAFIVNPESTEDMAAAIREFSSVKIRQKLVVKGLKQARIFSWEKTASETIAVYHHVLGNI</sequence>
<gene>
    <name evidence="4" type="ORF">UV59_C0001G0069</name>
</gene>
<dbReference type="InterPro" id="IPR001296">
    <property type="entry name" value="Glyco_trans_1"/>
</dbReference>
<dbReference type="SUPFAM" id="SSF53756">
    <property type="entry name" value="UDP-Glycosyltransferase/glycogen phosphorylase"/>
    <property type="match status" value="1"/>
</dbReference>
<evidence type="ECO:0000256" key="1">
    <source>
        <dbReference type="ARBA" id="ARBA00022679"/>
    </source>
</evidence>
<dbReference type="AlphaFoldDB" id="A0A0G1ETD6"/>
<dbReference type="STRING" id="1618436.UV59_C0001G0069"/>
<evidence type="ECO:0000259" key="3">
    <source>
        <dbReference type="Pfam" id="PF13439"/>
    </source>
</evidence>
<name>A0A0G1ETD6_9BACT</name>
<comment type="caution">
    <text evidence="4">The sequence shown here is derived from an EMBL/GenBank/DDBJ whole genome shotgun (WGS) entry which is preliminary data.</text>
</comment>
<dbReference type="PANTHER" id="PTHR46401">
    <property type="entry name" value="GLYCOSYLTRANSFERASE WBBK-RELATED"/>
    <property type="match status" value="1"/>
</dbReference>
<organism evidence="4 5">
    <name type="scientific">Candidatus Gottesmanbacteria bacterium GW2011_GWA1_43_11</name>
    <dbReference type="NCBI Taxonomy" id="1618436"/>
    <lineage>
        <taxon>Bacteria</taxon>
        <taxon>Candidatus Gottesmaniibacteriota</taxon>
    </lineage>
</organism>
<proteinExistence type="predicted"/>
<dbReference type="Gene3D" id="3.40.50.2000">
    <property type="entry name" value="Glycogen Phosphorylase B"/>
    <property type="match status" value="2"/>
</dbReference>